<sequence>MGEVLGGCPMNETLLVTIFFLAGWISSGVPWLILRAMYHVLHLKSPLTARVLLTFLGLSLAIALIEYSPLIVSVFYKSSFLLVGFIISAVISLIFRIVLIPVLDNRLMVNAGIYGLSEAPERKKELMIVSVSGYLFTWIIWDYFDNTNSVFPHYFWILGWSDLNAPLRVVMYLIIILIADLK</sequence>
<dbReference type="EMBL" id="CP001398">
    <property type="protein sequence ID" value="ACS34559.1"/>
    <property type="molecule type" value="Genomic_DNA"/>
</dbReference>
<accession>C5A2E0</accession>
<dbReference type="PaxDb" id="593117-TGAM_2057"/>
<organism evidence="2 3">
    <name type="scientific">Thermococcus gammatolerans (strain DSM 15229 / JCM 11827 / EJ3)</name>
    <dbReference type="NCBI Taxonomy" id="593117"/>
    <lineage>
        <taxon>Archaea</taxon>
        <taxon>Methanobacteriati</taxon>
        <taxon>Methanobacteriota</taxon>
        <taxon>Thermococci</taxon>
        <taxon>Thermococcales</taxon>
        <taxon>Thermococcaceae</taxon>
        <taxon>Thermococcus</taxon>
    </lineage>
</organism>
<dbReference type="AlphaFoldDB" id="C5A2E0"/>
<feature type="transmembrane region" description="Helical" evidence="1">
    <location>
        <begin position="82"/>
        <end position="103"/>
    </location>
</feature>
<evidence type="ECO:0000313" key="2">
    <source>
        <dbReference type="EMBL" id="ACS34559.1"/>
    </source>
</evidence>
<dbReference type="KEGG" id="tga:TGAM_2057"/>
<feature type="transmembrane region" description="Helical" evidence="1">
    <location>
        <begin position="55"/>
        <end position="76"/>
    </location>
</feature>
<feature type="transmembrane region" description="Helical" evidence="1">
    <location>
        <begin position="153"/>
        <end position="179"/>
    </location>
</feature>
<keyword evidence="1" id="KW-0812">Transmembrane</keyword>
<keyword evidence="1" id="KW-1133">Transmembrane helix</keyword>
<evidence type="ECO:0000313" key="3">
    <source>
        <dbReference type="Proteomes" id="UP000001488"/>
    </source>
</evidence>
<keyword evidence="3" id="KW-1185">Reference proteome</keyword>
<proteinExistence type="predicted"/>
<keyword evidence="1" id="KW-0472">Membrane</keyword>
<name>C5A2E0_THEGJ</name>
<dbReference type="HOGENOM" id="CLU_1478986_0_0_2"/>
<dbReference type="STRING" id="593117.TGAM_2057"/>
<reference evidence="2 3" key="1">
    <citation type="journal article" date="2007" name="Genome Biol.">
        <title>Genome analysis and genome-wide proteomics of Thermococcus gammatolerans, the most radioresistant organism known amongst the Archaea.</title>
        <authorList>
            <person name="Zivanovic Y."/>
            <person name="Armengaud J."/>
            <person name="Lagorce A."/>
            <person name="Leplat C."/>
            <person name="Guerin P."/>
            <person name="Dutertre M."/>
            <person name="Anthouard V."/>
            <person name="Forterre P."/>
            <person name="Wincker P."/>
            <person name="Confalonieri F."/>
        </authorList>
    </citation>
    <scope>NUCLEOTIDE SEQUENCE [LARGE SCALE GENOMIC DNA]</scope>
    <source>
        <strain evidence="3">DSM 15229 / JCM 11827 / EJ3</strain>
    </source>
</reference>
<evidence type="ECO:0000256" key="1">
    <source>
        <dbReference type="SAM" id="Phobius"/>
    </source>
</evidence>
<protein>
    <submittedName>
        <fullName evidence="2">Uncharacterized protein</fullName>
    </submittedName>
</protein>
<feature type="transmembrane region" description="Helical" evidence="1">
    <location>
        <begin position="14"/>
        <end position="34"/>
    </location>
</feature>
<gene>
    <name evidence="2" type="ordered locus">TGAM_2057</name>
</gene>
<dbReference type="Proteomes" id="UP000001488">
    <property type="component" value="Chromosome"/>
</dbReference>
<feature type="transmembrane region" description="Helical" evidence="1">
    <location>
        <begin position="124"/>
        <end position="141"/>
    </location>
</feature>